<feature type="transmembrane region" description="Helical" evidence="8">
    <location>
        <begin position="326"/>
        <end position="345"/>
    </location>
</feature>
<dbReference type="EMBL" id="CP042243">
    <property type="protein sequence ID" value="QEK13324.1"/>
    <property type="molecule type" value="Genomic_DNA"/>
</dbReference>
<dbReference type="RefSeq" id="WP_148810496.1">
    <property type="nucleotide sequence ID" value="NZ_CP042243.1"/>
</dbReference>
<feature type="transmembrane region" description="Helical" evidence="8">
    <location>
        <begin position="387"/>
        <end position="406"/>
    </location>
</feature>
<keyword evidence="5 8" id="KW-0812">Transmembrane</keyword>
<keyword evidence="4" id="KW-1003">Cell membrane</keyword>
<feature type="transmembrane region" description="Helical" evidence="8">
    <location>
        <begin position="233"/>
        <end position="253"/>
    </location>
</feature>
<evidence type="ECO:0000259" key="9">
    <source>
        <dbReference type="Pfam" id="PF06826"/>
    </source>
</evidence>
<evidence type="ECO:0000256" key="5">
    <source>
        <dbReference type="ARBA" id="ARBA00022692"/>
    </source>
</evidence>
<name>A0A5C0SIR2_CRATE</name>
<accession>A0A5C0SIR2</accession>
<evidence type="ECO:0000256" key="7">
    <source>
        <dbReference type="ARBA" id="ARBA00023136"/>
    </source>
</evidence>
<feature type="transmembrane region" description="Helical" evidence="8">
    <location>
        <begin position="352"/>
        <end position="375"/>
    </location>
</feature>
<comment type="subcellular location">
    <subcellularLocation>
        <location evidence="1">Cell membrane</location>
        <topology evidence="1">Multi-pass membrane protein</topology>
    </subcellularLocation>
</comment>
<comment type="similarity">
    <text evidence="2">Belongs to the AAE transporter (TC 2.A.81) family.</text>
</comment>
<organism evidence="10 11">
    <name type="scientific">Crassaminicella thermophila</name>
    <dbReference type="NCBI Taxonomy" id="2599308"/>
    <lineage>
        <taxon>Bacteria</taxon>
        <taxon>Bacillati</taxon>
        <taxon>Bacillota</taxon>
        <taxon>Clostridia</taxon>
        <taxon>Eubacteriales</taxon>
        <taxon>Clostridiaceae</taxon>
        <taxon>Crassaminicella</taxon>
    </lineage>
</organism>
<keyword evidence="3" id="KW-0813">Transport</keyword>
<proteinExistence type="inferred from homology"/>
<evidence type="ECO:0000313" key="11">
    <source>
        <dbReference type="Proteomes" id="UP000324646"/>
    </source>
</evidence>
<dbReference type="GO" id="GO:0005886">
    <property type="term" value="C:plasma membrane"/>
    <property type="evidence" value="ECO:0007669"/>
    <property type="project" value="UniProtKB-SubCell"/>
</dbReference>
<evidence type="ECO:0000256" key="1">
    <source>
        <dbReference type="ARBA" id="ARBA00004651"/>
    </source>
</evidence>
<feature type="transmembrane region" description="Helical" evidence="8">
    <location>
        <begin position="6"/>
        <end position="27"/>
    </location>
</feature>
<feature type="transmembrane region" description="Helical" evidence="8">
    <location>
        <begin position="34"/>
        <end position="53"/>
    </location>
</feature>
<dbReference type="InterPro" id="IPR006512">
    <property type="entry name" value="YidE_YbjL"/>
</dbReference>
<evidence type="ECO:0000256" key="4">
    <source>
        <dbReference type="ARBA" id="ARBA00022475"/>
    </source>
</evidence>
<sequence>MTFNATHFITNHFVLIFFSVVTGLLVGKIEFGKFKLGTSGTLFTGLIMGWYIYKKYAFPYENLENIPTYATKILKYGLVPNDLFIFNLILFVAAVGLLASKDLGKVLKKYGLKFVFLGFIITFTGAAICYLMSILNEGQNPYAISGVYTGALTSSPGLAAALETVSSYGNNAESMVGFGYAIAYVPGVFIVILFMQFLPYIFKMDIETEKALFLKEMNFSEGQSKETEEKFDTIAFVFACLTGFFLGKIKIYLGPTIKYFSLGSTGGVLVSSLLLGYAGKIGPMNFRMSSRILNAIQEISLSFFLSMVGLKYGYTTIHSATGSGAYLIYISFLCGLTALFVGFIIGRYVFKINWIMLSGALCGGMTSTPGLGAAIEATKSNNVAAGYGATYPFALLGMILFTILLYRIPV</sequence>
<evidence type="ECO:0000256" key="8">
    <source>
        <dbReference type="SAM" id="Phobius"/>
    </source>
</evidence>
<keyword evidence="11" id="KW-1185">Reference proteome</keyword>
<dbReference type="InterPro" id="IPR050144">
    <property type="entry name" value="AAE_transporter"/>
</dbReference>
<dbReference type="KEGG" id="crs:FQB35_14175"/>
<feature type="domain" description="YidE/YbjL duplication" evidence="9">
    <location>
        <begin position="16"/>
        <end position="199"/>
    </location>
</feature>
<feature type="transmembrane region" description="Helical" evidence="8">
    <location>
        <begin position="83"/>
        <end position="100"/>
    </location>
</feature>
<protein>
    <recommendedName>
        <fullName evidence="9">YidE/YbjL duplication domain-containing protein</fullName>
    </recommendedName>
</protein>
<dbReference type="OrthoDB" id="9155749at2"/>
<feature type="domain" description="YidE/YbjL duplication" evidence="9">
    <location>
        <begin position="236"/>
        <end position="405"/>
    </location>
</feature>
<dbReference type="NCBIfam" id="TIGR01625">
    <property type="entry name" value="YidE_YbjL_dupl"/>
    <property type="match status" value="1"/>
</dbReference>
<dbReference type="PANTHER" id="PTHR30445:SF3">
    <property type="entry name" value="TRANSPORT PROTEIN YIDE-RELATED"/>
    <property type="match status" value="1"/>
</dbReference>
<feature type="transmembrane region" description="Helical" evidence="8">
    <location>
        <begin position="112"/>
        <end position="135"/>
    </location>
</feature>
<keyword evidence="7 8" id="KW-0472">Membrane</keyword>
<reference evidence="10 11" key="1">
    <citation type="submission" date="2019-07" db="EMBL/GenBank/DDBJ databases">
        <title>Complete genome of Crassaminicella thermophila SY095.</title>
        <authorList>
            <person name="Li X."/>
        </authorList>
    </citation>
    <scope>NUCLEOTIDE SEQUENCE [LARGE SCALE GENOMIC DNA]</scope>
    <source>
        <strain evidence="10 11">SY095</strain>
    </source>
</reference>
<evidence type="ECO:0000256" key="6">
    <source>
        <dbReference type="ARBA" id="ARBA00022989"/>
    </source>
</evidence>
<evidence type="ECO:0000256" key="3">
    <source>
        <dbReference type="ARBA" id="ARBA00022448"/>
    </source>
</evidence>
<feature type="transmembrane region" description="Helical" evidence="8">
    <location>
        <begin position="178"/>
        <end position="202"/>
    </location>
</feature>
<keyword evidence="6 8" id="KW-1133">Transmembrane helix</keyword>
<dbReference type="Pfam" id="PF06826">
    <property type="entry name" value="Asp-Al_Ex"/>
    <property type="match status" value="2"/>
</dbReference>
<evidence type="ECO:0000256" key="2">
    <source>
        <dbReference type="ARBA" id="ARBA00009854"/>
    </source>
</evidence>
<feature type="transmembrane region" description="Helical" evidence="8">
    <location>
        <begin position="259"/>
        <end position="279"/>
    </location>
</feature>
<dbReference type="Proteomes" id="UP000324646">
    <property type="component" value="Chromosome"/>
</dbReference>
<gene>
    <name evidence="10" type="ORF">FQB35_14175</name>
</gene>
<feature type="transmembrane region" description="Helical" evidence="8">
    <location>
        <begin position="291"/>
        <end position="314"/>
    </location>
</feature>
<dbReference type="AlphaFoldDB" id="A0A5C0SIR2"/>
<dbReference type="PANTHER" id="PTHR30445">
    <property type="entry name" value="K(+)_H(+) ANTIPORTER SUBUNIT KHTT"/>
    <property type="match status" value="1"/>
</dbReference>
<evidence type="ECO:0000313" key="10">
    <source>
        <dbReference type="EMBL" id="QEK13324.1"/>
    </source>
</evidence>